<evidence type="ECO:0000313" key="4">
    <source>
        <dbReference type="Proteomes" id="UP001500503"/>
    </source>
</evidence>
<dbReference type="InterPro" id="IPR017972">
    <property type="entry name" value="Cyt_P450_CS"/>
</dbReference>
<dbReference type="InterPro" id="IPR001128">
    <property type="entry name" value="Cyt_P450"/>
</dbReference>
<gene>
    <name evidence="3" type="ORF">GCM10023191_019480</name>
</gene>
<reference evidence="4" key="1">
    <citation type="journal article" date="2019" name="Int. J. Syst. Evol. Microbiol.">
        <title>The Global Catalogue of Microorganisms (GCM) 10K type strain sequencing project: providing services to taxonomists for standard genome sequencing and annotation.</title>
        <authorList>
            <consortium name="The Broad Institute Genomics Platform"/>
            <consortium name="The Broad Institute Genome Sequencing Center for Infectious Disease"/>
            <person name="Wu L."/>
            <person name="Ma J."/>
        </authorList>
    </citation>
    <scope>NUCLEOTIDE SEQUENCE [LARGE SCALE GENOMIC DNA]</scope>
    <source>
        <strain evidence="4">JCM 17933</strain>
    </source>
</reference>
<evidence type="ECO:0000256" key="2">
    <source>
        <dbReference type="RuleBase" id="RU000461"/>
    </source>
</evidence>
<name>A0ABP8PL50_9ACTN</name>
<keyword evidence="4" id="KW-1185">Reference proteome</keyword>
<dbReference type="PANTHER" id="PTHR46696:SF1">
    <property type="entry name" value="CYTOCHROME P450 YJIB-RELATED"/>
    <property type="match status" value="1"/>
</dbReference>
<dbReference type="PROSITE" id="PS00086">
    <property type="entry name" value="CYTOCHROME_P450"/>
    <property type="match status" value="1"/>
</dbReference>
<organism evidence="3 4">
    <name type="scientific">Actinoallomurus oryzae</name>
    <dbReference type="NCBI Taxonomy" id="502180"/>
    <lineage>
        <taxon>Bacteria</taxon>
        <taxon>Bacillati</taxon>
        <taxon>Actinomycetota</taxon>
        <taxon>Actinomycetes</taxon>
        <taxon>Streptosporangiales</taxon>
        <taxon>Thermomonosporaceae</taxon>
        <taxon>Actinoallomurus</taxon>
    </lineage>
</organism>
<keyword evidence="2" id="KW-0479">Metal-binding</keyword>
<keyword evidence="2" id="KW-0560">Oxidoreductase</keyword>
<evidence type="ECO:0000256" key="1">
    <source>
        <dbReference type="ARBA" id="ARBA00010617"/>
    </source>
</evidence>
<comment type="similarity">
    <text evidence="1 2">Belongs to the cytochrome P450 family.</text>
</comment>
<keyword evidence="2" id="KW-0503">Monooxygenase</keyword>
<sequence length="358" mass="38506">MTVTWNAGLGAHIVTGFDEASAVLREPGWSSDPRRSPLAPPAARDLPLAALLFMDPPDHTRLRRLIAPAFTPRAVERIRPRVASIVDAALDTLEEAADLVADLGHLVPLAVIAELLDAGTDGAELFRAETPRLARMLEVGAGADDFAEAIDAFAAVTLFLVPLIDERRRHPGDDFISALLAVGELTVDEVLATTVLLLAAGHETTANLIGNGALALMRHPRQLPHLFTDPARSVEELLRHMGPVRLVGRVALTGHLLGGHPVRAGEQVLVRIDAADRDPRRFLDPDRLDLTRSGPSHLAFGGGAHFCLGAALARLEAQETLTRLFARFPAMTPETGTPRWRDSTTFRALTALPVRIAA</sequence>
<dbReference type="PANTHER" id="PTHR46696">
    <property type="entry name" value="P450, PUTATIVE (EUROFUNG)-RELATED"/>
    <property type="match status" value="1"/>
</dbReference>
<keyword evidence="2" id="KW-0408">Iron</keyword>
<comment type="caution">
    <text evidence="3">The sequence shown here is derived from an EMBL/GenBank/DDBJ whole genome shotgun (WGS) entry which is preliminary data.</text>
</comment>
<protein>
    <submittedName>
        <fullName evidence="3">Cytochrome P450</fullName>
    </submittedName>
</protein>
<dbReference type="Gene3D" id="1.10.630.10">
    <property type="entry name" value="Cytochrome P450"/>
    <property type="match status" value="1"/>
</dbReference>
<proteinExistence type="inferred from homology"/>
<dbReference type="Proteomes" id="UP001500503">
    <property type="component" value="Unassembled WGS sequence"/>
</dbReference>
<accession>A0ABP8PL50</accession>
<evidence type="ECO:0000313" key="3">
    <source>
        <dbReference type="EMBL" id="GAA4489149.1"/>
    </source>
</evidence>
<dbReference type="Pfam" id="PF00067">
    <property type="entry name" value="p450"/>
    <property type="match status" value="2"/>
</dbReference>
<dbReference type="InterPro" id="IPR036396">
    <property type="entry name" value="Cyt_P450_sf"/>
</dbReference>
<dbReference type="InterPro" id="IPR002397">
    <property type="entry name" value="Cyt_P450_B"/>
</dbReference>
<dbReference type="CDD" id="cd20625">
    <property type="entry name" value="CYP164-like"/>
    <property type="match status" value="1"/>
</dbReference>
<dbReference type="SUPFAM" id="SSF48264">
    <property type="entry name" value="Cytochrome P450"/>
    <property type="match status" value="1"/>
</dbReference>
<dbReference type="RefSeq" id="WP_345460384.1">
    <property type="nucleotide sequence ID" value="NZ_BAABHF010000015.1"/>
</dbReference>
<dbReference type="EMBL" id="BAABHF010000015">
    <property type="protein sequence ID" value="GAA4489149.1"/>
    <property type="molecule type" value="Genomic_DNA"/>
</dbReference>
<dbReference type="PRINTS" id="PR00359">
    <property type="entry name" value="BP450"/>
</dbReference>
<keyword evidence="2" id="KW-0349">Heme</keyword>